<evidence type="ECO:0000256" key="1">
    <source>
        <dbReference type="SAM" id="Phobius"/>
    </source>
</evidence>
<keyword evidence="3" id="KW-1185">Reference proteome</keyword>
<keyword evidence="1" id="KW-0472">Membrane</keyword>
<name>A0ABQ0NZ69_9PROT</name>
<feature type="transmembrane region" description="Helical" evidence="1">
    <location>
        <begin position="70"/>
        <end position="88"/>
    </location>
</feature>
<keyword evidence="1" id="KW-0812">Transmembrane</keyword>
<proteinExistence type="predicted"/>
<dbReference type="RefSeq" id="WP_018980521.1">
    <property type="nucleotide sequence ID" value="NZ_BAQD01000021.1"/>
</dbReference>
<sequence>MTIILSLLIGLIASYAAYLCALRKGRHARRWAILCLLVSFSLLFLELLPNRRSPTEPPYRLSPFQRVMEMAGIVLVIIVIVLAILDYLDVPVPFLDG</sequence>
<dbReference type="EMBL" id="BAQD01000021">
    <property type="protein sequence ID" value="GBQ07142.1"/>
    <property type="molecule type" value="Genomic_DNA"/>
</dbReference>
<accession>A0ABQ0NZ69</accession>
<organism evidence="2 3">
    <name type="scientific">Saccharibacter floricola DSM 15669</name>
    <dbReference type="NCBI Taxonomy" id="1123227"/>
    <lineage>
        <taxon>Bacteria</taxon>
        <taxon>Pseudomonadati</taxon>
        <taxon>Pseudomonadota</taxon>
        <taxon>Alphaproteobacteria</taxon>
        <taxon>Acetobacterales</taxon>
        <taxon>Acetobacteraceae</taxon>
        <taxon>Saccharibacter</taxon>
    </lineage>
</organism>
<dbReference type="Proteomes" id="UP001062901">
    <property type="component" value="Unassembled WGS sequence"/>
</dbReference>
<comment type="caution">
    <text evidence="2">The sequence shown here is derived from an EMBL/GenBank/DDBJ whole genome shotgun (WGS) entry which is preliminary data.</text>
</comment>
<gene>
    <name evidence="2" type="ORF">AA15669_1247</name>
</gene>
<reference evidence="2" key="1">
    <citation type="submission" date="2013-04" db="EMBL/GenBank/DDBJ databases">
        <title>The genome sequencing project of 58 acetic acid bacteria.</title>
        <authorList>
            <person name="Okamoto-Kainuma A."/>
            <person name="Ishikawa M."/>
            <person name="Umino S."/>
            <person name="Koizumi Y."/>
            <person name="Shiwa Y."/>
            <person name="Yoshikawa H."/>
            <person name="Matsutani M."/>
            <person name="Matsushita K."/>
        </authorList>
    </citation>
    <scope>NUCLEOTIDE SEQUENCE</scope>
    <source>
        <strain evidence="2">DSM 15669</strain>
    </source>
</reference>
<evidence type="ECO:0000313" key="3">
    <source>
        <dbReference type="Proteomes" id="UP001062901"/>
    </source>
</evidence>
<feature type="transmembrane region" description="Helical" evidence="1">
    <location>
        <begin position="31"/>
        <end position="49"/>
    </location>
</feature>
<keyword evidence="1" id="KW-1133">Transmembrane helix</keyword>
<protein>
    <submittedName>
        <fullName evidence="2">Uncharacterized protein</fullName>
    </submittedName>
</protein>
<evidence type="ECO:0000313" key="2">
    <source>
        <dbReference type="EMBL" id="GBQ07142.1"/>
    </source>
</evidence>